<dbReference type="Proteomes" id="UP000176689">
    <property type="component" value="Unassembled WGS sequence"/>
</dbReference>
<comment type="caution">
    <text evidence="1">The sequence shown here is derived from an EMBL/GenBank/DDBJ whole genome shotgun (WGS) entry which is preliminary data.</text>
</comment>
<gene>
    <name evidence="1" type="ORF">A3F27_01660</name>
</gene>
<sequence>MSMIEVVIWISVLVMVLAALTESVRYFNRTGKYTIEQASAVSSGQRGIDRAVRAIREAAYSSQGAFPVVSIGANSFVFYADIDQDPLIEKVRYFLQGSSLMQGITDAVGDPPGYTGAESVSVLSDFVRNLAENTPIFRYYNGNGAEITNYSLWADVRYVNANLIIDVDTNRMPNHVELESSAALRNLTGQ</sequence>
<dbReference type="EMBL" id="MFLP01000008">
    <property type="protein sequence ID" value="OGG71216.1"/>
    <property type="molecule type" value="Genomic_DNA"/>
</dbReference>
<dbReference type="AlphaFoldDB" id="A0A1F6EC42"/>
<reference evidence="1 2" key="1">
    <citation type="journal article" date="2016" name="Nat. Commun.">
        <title>Thousands of microbial genomes shed light on interconnected biogeochemical processes in an aquifer system.</title>
        <authorList>
            <person name="Anantharaman K."/>
            <person name="Brown C.T."/>
            <person name="Hug L.A."/>
            <person name="Sharon I."/>
            <person name="Castelle C.J."/>
            <person name="Probst A.J."/>
            <person name="Thomas B.C."/>
            <person name="Singh A."/>
            <person name="Wilkins M.J."/>
            <person name="Karaoz U."/>
            <person name="Brodie E.L."/>
            <person name="Williams K.H."/>
            <person name="Hubbard S.S."/>
            <person name="Banfield J.F."/>
        </authorList>
    </citation>
    <scope>NUCLEOTIDE SEQUENCE [LARGE SCALE GENOMIC DNA]</scope>
</reference>
<proteinExistence type="predicted"/>
<organism evidence="1 2">
    <name type="scientific">Candidatus Kaiserbacteria bacterium RIFCSPHIGHO2_12_FULL_53_13</name>
    <dbReference type="NCBI Taxonomy" id="1798502"/>
    <lineage>
        <taxon>Bacteria</taxon>
        <taxon>Candidatus Kaiseribacteriota</taxon>
    </lineage>
</organism>
<protein>
    <submittedName>
        <fullName evidence="1">Uncharacterized protein</fullName>
    </submittedName>
</protein>
<accession>A0A1F6EC42</accession>
<evidence type="ECO:0000313" key="1">
    <source>
        <dbReference type="EMBL" id="OGG71216.1"/>
    </source>
</evidence>
<name>A0A1F6EC42_9BACT</name>
<evidence type="ECO:0000313" key="2">
    <source>
        <dbReference type="Proteomes" id="UP000176689"/>
    </source>
</evidence>